<protein>
    <submittedName>
        <fullName evidence="2">Uncharacterized protein</fullName>
    </submittedName>
</protein>
<dbReference type="AlphaFoldDB" id="A0AAW0D5S6"/>
<keyword evidence="3" id="KW-1185">Reference proteome</keyword>
<evidence type="ECO:0000313" key="2">
    <source>
        <dbReference type="EMBL" id="KAK7046225.1"/>
    </source>
</evidence>
<sequence>MTDLSLTSSGTERSVPSAEATTSANMDANTAAAFQTVLNAMRTVDLSSASGETVAAFQTVLDALTSFGQVPVATATPAATFVAPPVAQPVAPLVAPPPAPISRLPPSVLAQLRTSAPWIVGSLYITIPPQHLSAIPDPPLPAGEDFQYWYCISKGTFVGITLDHGLASLGTLGVSGATWKAHKSQAQALQAFNQYLDLHMVRVVP</sequence>
<feature type="region of interest" description="Disordered" evidence="1">
    <location>
        <begin position="1"/>
        <end position="23"/>
    </location>
</feature>
<dbReference type="Proteomes" id="UP001362999">
    <property type="component" value="Unassembled WGS sequence"/>
</dbReference>
<dbReference type="EMBL" id="JAWWNJ010000010">
    <property type="protein sequence ID" value="KAK7046225.1"/>
    <property type="molecule type" value="Genomic_DNA"/>
</dbReference>
<organism evidence="2 3">
    <name type="scientific">Favolaschia claudopus</name>
    <dbReference type="NCBI Taxonomy" id="2862362"/>
    <lineage>
        <taxon>Eukaryota</taxon>
        <taxon>Fungi</taxon>
        <taxon>Dikarya</taxon>
        <taxon>Basidiomycota</taxon>
        <taxon>Agaricomycotina</taxon>
        <taxon>Agaricomycetes</taxon>
        <taxon>Agaricomycetidae</taxon>
        <taxon>Agaricales</taxon>
        <taxon>Marasmiineae</taxon>
        <taxon>Mycenaceae</taxon>
        <taxon>Favolaschia</taxon>
    </lineage>
</organism>
<accession>A0AAW0D5S6</accession>
<evidence type="ECO:0000313" key="3">
    <source>
        <dbReference type="Proteomes" id="UP001362999"/>
    </source>
</evidence>
<gene>
    <name evidence="2" type="ORF">R3P38DRAFT_3175502</name>
</gene>
<evidence type="ECO:0000256" key="1">
    <source>
        <dbReference type="SAM" id="MobiDB-lite"/>
    </source>
</evidence>
<reference evidence="2 3" key="1">
    <citation type="journal article" date="2024" name="J Genomics">
        <title>Draft genome sequencing and assembly of Favolaschia claudopus CIRM-BRFM 2984 isolated from oak limbs.</title>
        <authorList>
            <person name="Navarro D."/>
            <person name="Drula E."/>
            <person name="Chaduli D."/>
            <person name="Cazenave R."/>
            <person name="Ahrendt S."/>
            <person name="Wang J."/>
            <person name="Lipzen A."/>
            <person name="Daum C."/>
            <person name="Barry K."/>
            <person name="Grigoriev I.V."/>
            <person name="Favel A."/>
            <person name="Rosso M.N."/>
            <person name="Martin F."/>
        </authorList>
    </citation>
    <scope>NUCLEOTIDE SEQUENCE [LARGE SCALE GENOMIC DNA]</scope>
    <source>
        <strain evidence="2 3">CIRM-BRFM 2984</strain>
    </source>
</reference>
<name>A0AAW0D5S6_9AGAR</name>
<proteinExistence type="predicted"/>
<comment type="caution">
    <text evidence="2">The sequence shown here is derived from an EMBL/GenBank/DDBJ whole genome shotgun (WGS) entry which is preliminary data.</text>
</comment>